<keyword evidence="1" id="KW-0145">Chemotaxis</keyword>
<gene>
    <name evidence="4" type="ORF">P4S50_06390</name>
</gene>
<evidence type="ECO:0000256" key="2">
    <source>
        <dbReference type="ARBA" id="ARBA00022801"/>
    </source>
</evidence>
<evidence type="ECO:0000313" key="4">
    <source>
        <dbReference type="EMBL" id="WFD11700.1"/>
    </source>
</evidence>
<feature type="domain" description="CheC-like protein" evidence="3">
    <location>
        <begin position="14"/>
        <end position="47"/>
    </location>
</feature>
<dbReference type="PANTHER" id="PTHR43693:SF1">
    <property type="entry name" value="PROTEIN PHOSPHATASE CHEZ"/>
    <property type="match status" value="1"/>
</dbReference>
<reference evidence="4 5" key="1">
    <citation type="submission" date="2023-03" db="EMBL/GenBank/DDBJ databases">
        <title>Complete genome sequence of Tepidibacter sp. SWIR-1, isolated from a deep-sea hydrothermal vent.</title>
        <authorList>
            <person name="Li X."/>
        </authorList>
    </citation>
    <scope>NUCLEOTIDE SEQUENCE [LARGE SCALE GENOMIC DNA]</scope>
    <source>
        <strain evidence="4 5">SWIR-1</strain>
    </source>
</reference>
<keyword evidence="2" id="KW-0378">Hydrolase</keyword>
<dbReference type="Gene3D" id="3.40.1550.10">
    <property type="entry name" value="CheC-like"/>
    <property type="match status" value="1"/>
</dbReference>
<dbReference type="RefSeq" id="WP_277733832.1">
    <property type="nucleotide sequence ID" value="NZ_CP120733.1"/>
</dbReference>
<dbReference type="Pfam" id="PF04509">
    <property type="entry name" value="CheC"/>
    <property type="match status" value="2"/>
</dbReference>
<proteinExistence type="predicted"/>
<dbReference type="PANTHER" id="PTHR43693">
    <property type="entry name" value="PROTEIN PHOSPHATASE CHEZ"/>
    <property type="match status" value="1"/>
</dbReference>
<evidence type="ECO:0000259" key="3">
    <source>
        <dbReference type="Pfam" id="PF04509"/>
    </source>
</evidence>
<dbReference type="InterPro" id="IPR007597">
    <property type="entry name" value="CheC"/>
</dbReference>
<dbReference type="Proteomes" id="UP001222800">
    <property type="component" value="Chromosome"/>
</dbReference>
<organism evidence="4 5">
    <name type="scientific">Tepidibacter hydrothermalis</name>
    <dbReference type="NCBI Taxonomy" id="3036126"/>
    <lineage>
        <taxon>Bacteria</taxon>
        <taxon>Bacillati</taxon>
        <taxon>Bacillota</taxon>
        <taxon>Clostridia</taxon>
        <taxon>Peptostreptococcales</taxon>
        <taxon>Peptostreptococcaceae</taxon>
        <taxon>Tepidibacter</taxon>
    </lineage>
</organism>
<evidence type="ECO:0000313" key="5">
    <source>
        <dbReference type="Proteomes" id="UP001222800"/>
    </source>
</evidence>
<accession>A0ABY8EKH0</accession>
<dbReference type="CDD" id="cd17909">
    <property type="entry name" value="CheC_ClassI"/>
    <property type="match status" value="1"/>
</dbReference>
<sequence>MNFKLDNIQDLYIDVLKEIGNIGAGNSATSLSKMINSKIDMEVPSIEILEIEKVVEILGGEELIVSGVYLEFYGDINGTILLILDKKSSDNLLSMLFGKPCEGEFYNEMELSAFQEIGNILASSYINSISAFSSLKVNISVPSVSIDMAGSILSVPAIEYGQVSDKIILIENRLKEGENEIVGNFFLMPDMDSFKVLFKSLGVLNDE</sequence>
<dbReference type="SUPFAM" id="SSF103039">
    <property type="entry name" value="CheC-like"/>
    <property type="match status" value="1"/>
</dbReference>
<dbReference type="InterPro" id="IPR028976">
    <property type="entry name" value="CheC-like_sf"/>
</dbReference>
<dbReference type="EMBL" id="CP120733">
    <property type="protein sequence ID" value="WFD11700.1"/>
    <property type="molecule type" value="Genomic_DNA"/>
</dbReference>
<evidence type="ECO:0000256" key="1">
    <source>
        <dbReference type="ARBA" id="ARBA00022500"/>
    </source>
</evidence>
<feature type="domain" description="CheC-like protein" evidence="3">
    <location>
        <begin position="109"/>
        <end position="146"/>
    </location>
</feature>
<keyword evidence="5" id="KW-1185">Reference proteome</keyword>
<protein>
    <submittedName>
        <fullName evidence="4">Chemotaxis protein CheC</fullName>
    </submittedName>
</protein>
<name>A0ABY8EKH0_9FIRM</name>
<dbReference type="InterPro" id="IPR050992">
    <property type="entry name" value="CheZ_family_phosphatases"/>
</dbReference>